<dbReference type="SUPFAM" id="SSF46548">
    <property type="entry name" value="alpha-helical ferredoxin"/>
    <property type="match status" value="1"/>
</dbReference>
<evidence type="ECO:0000313" key="6">
    <source>
        <dbReference type="Proteomes" id="UP000045545"/>
    </source>
</evidence>
<dbReference type="EMBL" id="CGIH01000009">
    <property type="protein sequence ID" value="CFX19094.1"/>
    <property type="molecule type" value="Genomic_DNA"/>
</dbReference>
<sequence length="338" mass="38296">MKVLSKQRLETALNKLSEAAEVFVPMQKGGQSGFFSWQSFKNEQDELMLDNLNVYQSPKGVVLPQTEKMYGIKTQGVEINIDQVYEDDHPTLIFGARACDVKGILAMDEVFLTRGYEDNFYKARRSNNVIIAHACYTPGDNCFCYAMEVNPVDPAGADVIIRDSGDVYVWETQSEKGEAVTAQISDLLEDKDVKLPELGSFKIDVDYTGVAEKLKTMFDHPLWDKISEPCSNCGICTYVCPSCYCFDIQVKMWGDEGYRFRAWDSCMYEEYSREAGGGNPRGAAKERFRQRFLHKLEFFQERYGTPLCTGCGRCMVVCPNDINIVRIIDAVKEAEVND</sequence>
<evidence type="ECO:0000256" key="2">
    <source>
        <dbReference type="ARBA" id="ARBA00023004"/>
    </source>
</evidence>
<evidence type="ECO:0000313" key="5">
    <source>
        <dbReference type="EMBL" id="CFX19094.1"/>
    </source>
</evidence>
<proteinExistence type="predicted"/>
<dbReference type="Pfam" id="PF17179">
    <property type="entry name" value="Fer4_22"/>
    <property type="match status" value="1"/>
</dbReference>
<dbReference type="PANTHER" id="PTHR40447:SF1">
    <property type="entry name" value="ANAEROBIC SULFITE REDUCTASE SUBUNIT A"/>
    <property type="match status" value="1"/>
</dbReference>
<evidence type="ECO:0000259" key="4">
    <source>
        <dbReference type="PROSITE" id="PS51379"/>
    </source>
</evidence>
<accession>A0A0E4GCQ2</accession>
<dbReference type="OrthoDB" id="9796486at2"/>
<dbReference type="GO" id="GO:0046872">
    <property type="term" value="F:metal ion binding"/>
    <property type="evidence" value="ECO:0007669"/>
    <property type="project" value="UniProtKB-KW"/>
</dbReference>
<dbReference type="AlphaFoldDB" id="A0A0E4GCQ2"/>
<feature type="domain" description="4Fe-4S ferredoxin-type" evidence="4">
    <location>
        <begin position="299"/>
        <end position="330"/>
    </location>
</feature>
<dbReference type="PROSITE" id="PS00198">
    <property type="entry name" value="4FE4S_FER_1"/>
    <property type="match status" value="2"/>
</dbReference>
<organism evidence="5 6">
    <name type="scientific">Syntrophomonas zehnderi OL-4</name>
    <dbReference type="NCBI Taxonomy" id="690567"/>
    <lineage>
        <taxon>Bacteria</taxon>
        <taxon>Bacillati</taxon>
        <taxon>Bacillota</taxon>
        <taxon>Clostridia</taxon>
        <taxon>Eubacteriales</taxon>
        <taxon>Syntrophomonadaceae</taxon>
        <taxon>Syntrophomonas</taxon>
    </lineage>
</organism>
<name>A0A0E4GCQ2_9FIRM</name>
<dbReference type="RefSeq" id="WP_046495940.1">
    <property type="nucleotide sequence ID" value="NZ_CGIH01000009.1"/>
</dbReference>
<dbReference type="GO" id="GO:0051536">
    <property type="term" value="F:iron-sulfur cluster binding"/>
    <property type="evidence" value="ECO:0007669"/>
    <property type="project" value="UniProtKB-KW"/>
</dbReference>
<gene>
    <name evidence="5" type="ORF">763</name>
</gene>
<protein>
    <submittedName>
        <fullName evidence="5">Alpha-helical ferredoxin</fullName>
    </submittedName>
</protein>
<dbReference type="InterPro" id="IPR017900">
    <property type="entry name" value="4Fe4S_Fe_S_CS"/>
</dbReference>
<evidence type="ECO:0000256" key="3">
    <source>
        <dbReference type="ARBA" id="ARBA00023014"/>
    </source>
</evidence>
<dbReference type="InterPro" id="IPR009051">
    <property type="entry name" value="Helical_ferredxn"/>
</dbReference>
<keyword evidence="3" id="KW-0411">Iron-sulfur</keyword>
<dbReference type="InterPro" id="IPR017896">
    <property type="entry name" value="4Fe4S_Fe-S-bd"/>
</dbReference>
<keyword evidence="1" id="KW-0479">Metal-binding</keyword>
<evidence type="ECO:0000256" key="1">
    <source>
        <dbReference type="ARBA" id="ARBA00022723"/>
    </source>
</evidence>
<keyword evidence="2" id="KW-0408">Iron</keyword>
<dbReference type="PROSITE" id="PS51379">
    <property type="entry name" value="4FE4S_FER_2"/>
    <property type="match status" value="2"/>
</dbReference>
<dbReference type="Gene3D" id="1.10.1060.10">
    <property type="entry name" value="Alpha-helical ferredoxin"/>
    <property type="match status" value="1"/>
</dbReference>
<dbReference type="Proteomes" id="UP000045545">
    <property type="component" value="Unassembled WGS sequence"/>
</dbReference>
<feature type="domain" description="4Fe-4S ferredoxin-type" evidence="4">
    <location>
        <begin position="219"/>
        <end position="251"/>
    </location>
</feature>
<dbReference type="STRING" id="690567.763"/>
<reference evidence="5 6" key="1">
    <citation type="submission" date="2015-03" db="EMBL/GenBank/DDBJ databases">
        <authorList>
            <person name="Murphy D."/>
        </authorList>
    </citation>
    <scope>NUCLEOTIDE SEQUENCE [LARGE SCALE GENOMIC DNA]</scope>
    <source>
        <strain evidence="5 6">OL-4</strain>
    </source>
</reference>
<keyword evidence="6" id="KW-1185">Reference proteome</keyword>
<dbReference type="PANTHER" id="PTHR40447">
    <property type="entry name" value="ANAEROBIC SULFITE REDUCTASE SUBUNIT A"/>
    <property type="match status" value="1"/>
</dbReference>